<dbReference type="InterPro" id="IPR035979">
    <property type="entry name" value="RBD_domain_sf"/>
</dbReference>
<reference evidence="5" key="1">
    <citation type="submission" date="2021-01" db="EMBL/GenBank/DDBJ databases">
        <authorList>
            <person name="Corre E."/>
            <person name="Pelletier E."/>
            <person name="Niang G."/>
            <person name="Scheremetjew M."/>
            <person name="Finn R."/>
            <person name="Kale V."/>
            <person name="Holt S."/>
            <person name="Cochrane G."/>
            <person name="Meng A."/>
            <person name="Brown T."/>
            <person name="Cohen L."/>
        </authorList>
    </citation>
    <scope>NUCLEOTIDE SEQUENCE</scope>
    <source>
        <strain evidence="5">CCAP979/52</strain>
    </source>
</reference>
<dbReference type="EMBL" id="HBEZ01057659">
    <property type="protein sequence ID" value="CAD8660126.1"/>
    <property type="molecule type" value="Transcribed_RNA"/>
</dbReference>
<dbReference type="InterPro" id="IPR012677">
    <property type="entry name" value="Nucleotide-bd_a/b_plait_sf"/>
</dbReference>
<feature type="chain" id="PRO_5031470004" description="RRM domain-containing protein" evidence="3">
    <location>
        <begin position="29"/>
        <end position="340"/>
    </location>
</feature>
<feature type="domain" description="RRM" evidence="4">
    <location>
        <begin position="100"/>
        <end position="171"/>
    </location>
</feature>
<feature type="compositionally biased region" description="Low complexity" evidence="2">
    <location>
        <begin position="272"/>
        <end position="281"/>
    </location>
</feature>
<keyword evidence="3" id="KW-0732">Signal</keyword>
<protein>
    <recommendedName>
        <fullName evidence="4">RRM domain-containing protein</fullName>
    </recommendedName>
</protein>
<dbReference type="InterPro" id="IPR000504">
    <property type="entry name" value="RRM_dom"/>
</dbReference>
<evidence type="ECO:0000259" key="4">
    <source>
        <dbReference type="PROSITE" id="PS50102"/>
    </source>
</evidence>
<dbReference type="GO" id="GO:0003723">
    <property type="term" value="F:RNA binding"/>
    <property type="evidence" value="ECO:0007669"/>
    <property type="project" value="UniProtKB-UniRule"/>
</dbReference>
<dbReference type="AlphaFoldDB" id="A0A7S0QY70"/>
<feature type="region of interest" description="Disordered" evidence="2">
    <location>
        <begin position="213"/>
        <end position="281"/>
    </location>
</feature>
<accession>A0A7S0QY70</accession>
<feature type="signal peptide" evidence="3">
    <location>
        <begin position="1"/>
        <end position="28"/>
    </location>
</feature>
<dbReference type="Gene3D" id="3.30.70.330">
    <property type="match status" value="1"/>
</dbReference>
<evidence type="ECO:0000313" key="5">
    <source>
        <dbReference type="EMBL" id="CAD8660126.1"/>
    </source>
</evidence>
<sequence>MKMHAANKNIGLYLGLAILSASIHFTCQFSTQFALGRAICIPRNEGACSLKQNIQFCFNLRPLLSSRTYYVKRKDFLTTKMMLFEDEDGKDFREADLTGKRLFVTGLASTVDDVRLYLAFEQINGLLEAHVVKPGIGYVVFSEIRWADEALDKMKDTLLNGKEIRVKRARSFYIRKEEEARMRQAQAQRAREAQGVALIKGNDKIFRKIEENTLDEQEGAKPRTSNRSVLDAKRHHDITVMDIRAGGVFRNDNPNQPSKGPLGRRKPPAPPAEGAAPPGGAATLDKALSDAEASSEVQQVLAAEEERIRRQAMIEIMKEGDKISKQGIKSIDPRNINMAT</sequence>
<feature type="compositionally biased region" description="Basic and acidic residues" evidence="2">
    <location>
        <begin position="230"/>
        <end position="239"/>
    </location>
</feature>
<proteinExistence type="predicted"/>
<evidence type="ECO:0000256" key="2">
    <source>
        <dbReference type="SAM" id="MobiDB-lite"/>
    </source>
</evidence>
<evidence type="ECO:0000256" key="1">
    <source>
        <dbReference type="PROSITE-ProRule" id="PRU00176"/>
    </source>
</evidence>
<gene>
    <name evidence="5" type="ORF">CCUR1050_LOCUS31618</name>
</gene>
<dbReference type="CDD" id="cd00590">
    <property type="entry name" value="RRM_SF"/>
    <property type="match status" value="1"/>
</dbReference>
<dbReference type="PROSITE" id="PS50102">
    <property type="entry name" value="RRM"/>
    <property type="match status" value="1"/>
</dbReference>
<evidence type="ECO:0000256" key="3">
    <source>
        <dbReference type="SAM" id="SignalP"/>
    </source>
</evidence>
<dbReference type="SMART" id="SM00360">
    <property type="entry name" value="RRM"/>
    <property type="match status" value="1"/>
</dbReference>
<keyword evidence="1" id="KW-0694">RNA-binding</keyword>
<dbReference type="SUPFAM" id="SSF54928">
    <property type="entry name" value="RNA-binding domain, RBD"/>
    <property type="match status" value="1"/>
</dbReference>
<name>A0A7S0QY70_9CRYP</name>
<organism evidence="5">
    <name type="scientific">Cryptomonas curvata</name>
    <dbReference type="NCBI Taxonomy" id="233186"/>
    <lineage>
        <taxon>Eukaryota</taxon>
        <taxon>Cryptophyceae</taxon>
        <taxon>Cryptomonadales</taxon>
        <taxon>Cryptomonadaceae</taxon>
        <taxon>Cryptomonas</taxon>
    </lineage>
</organism>
<dbReference type="Pfam" id="PF00076">
    <property type="entry name" value="RRM_1"/>
    <property type="match status" value="1"/>
</dbReference>